<evidence type="ECO:0000256" key="1">
    <source>
        <dbReference type="ARBA" id="ARBA00004651"/>
    </source>
</evidence>
<sequence>MTKTLRGLLGLLGFLLVWEAFSWSGTVPQQYFPPPSTVLMRLVELLGDRNFLLDVIASVLAWAISLGIAIAIAVPAGLLLGSVRSIRVATRSIIEFLRPIPSVALIPLAIVLVGAGPETKITLAVYAAVWPILFNTIYALDEIDPVMVDTARSFGLGRGRVMFTVALPNAAPFVLTGIRMSAAVALILVVSTEFLAGGSSGLGNFVLDASSGAGRMDLVMAGTLVAGIIGYLINEALELLHKRGLRWSTVDREAA</sequence>
<dbReference type="InterPro" id="IPR000515">
    <property type="entry name" value="MetI-like"/>
</dbReference>
<dbReference type="SMR" id="A0A1H6EM64"/>
<feature type="transmembrane region" description="Helical" evidence="7">
    <location>
        <begin position="93"/>
        <end position="115"/>
    </location>
</feature>
<dbReference type="SUPFAM" id="SSF161098">
    <property type="entry name" value="MetI-like"/>
    <property type="match status" value="1"/>
</dbReference>
<dbReference type="Gene3D" id="1.10.3720.10">
    <property type="entry name" value="MetI-like"/>
    <property type="match status" value="1"/>
</dbReference>
<dbReference type="PANTHER" id="PTHR30151">
    <property type="entry name" value="ALKANE SULFONATE ABC TRANSPORTER-RELATED, MEMBRANE SUBUNIT"/>
    <property type="match status" value="1"/>
</dbReference>
<dbReference type="GO" id="GO:0005886">
    <property type="term" value="C:plasma membrane"/>
    <property type="evidence" value="ECO:0007669"/>
    <property type="project" value="UniProtKB-SubCell"/>
</dbReference>
<reference evidence="11 12" key="2">
    <citation type="submission" date="2016-10" db="EMBL/GenBank/DDBJ databases">
        <authorList>
            <person name="Varghese N."/>
            <person name="Submissions S."/>
        </authorList>
    </citation>
    <scope>NUCLEOTIDE SEQUENCE [LARGE SCALE GENOMIC DNA]</scope>
    <source>
        <strain evidence="12">ATCC 20501</strain>
        <strain evidence="10 11">CGMCC 4.3529</strain>
    </source>
</reference>
<gene>
    <name evidence="9" type="ORF">SAMN02982929_07068</name>
    <name evidence="10" type="ORF">SAMN05216506_12454</name>
</gene>
<evidence type="ECO:0000256" key="2">
    <source>
        <dbReference type="ARBA" id="ARBA00022448"/>
    </source>
</evidence>
<evidence type="ECO:0000313" key="11">
    <source>
        <dbReference type="Proteomes" id="UP000199690"/>
    </source>
</evidence>
<dbReference type="EMBL" id="FOME01000024">
    <property type="protein sequence ID" value="SFF26963.1"/>
    <property type="molecule type" value="Genomic_DNA"/>
</dbReference>
<dbReference type="EMBL" id="FNVB01000019">
    <property type="protein sequence ID" value="SEG98433.1"/>
    <property type="molecule type" value="Genomic_DNA"/>
</dbReference>
<evidence type="ECO:0000256" key="3">
    <source>
        <dbReference type="ARBA" id="ARBA00022475"/>
    </source>
</evidence>
<protein>
    <submittedName>
        <fullName evidence="9">NitT/TauT family transport system permease protein</fullName>
    </submittedName>
</protein>
<dbReference type="RefSeq" id="WP_093358910.1">
    <property type="nucleotide sequence ID" value="NZ_FNVB01000019.1"/>
</dbReference>
<reference evidence="9" key="1">
    <citation type="submission" date="2016-10" db="EMBL/GenBank/DDBJ databases">
        <authorList>
            <person name="de Groot N.N."/>
        </authorList>
    </citation>
    <scope>NUCLEOTIDE SEQUENCE [LARGE SCALE GENOMIC DNA]</scope>
    <source>
        <strain evidence="9">ATCC 20501</strain>
    </source>
</reference>
<dbReference type="InterPro" id="IPR035906">
    <property type="entry name" value="MetI-like_sf"/>
</dbReference>
<evidence type="ECO:0000256" key="5">
    <source>
        <dbReference type="ARBA" id="ARBA00022989"/>
    </source>
</evidence>
<proteinExistence type="inferred from homology"/>
<name>A0A1H6EM64_9PSEU</name>
<feature type="transmembrane region" description="Helical" evidence="7">
    <location>
        <begin position="55"/>
        <end position="81"/>
    </location>
</feature>
<dbReference type="CDD" id="cd06261">
    <property type="entry name" value="TM_PBP2"/>
    <property type="match status" value="1"/>
</dbReference>
<keyword evidence="11" id="KW-1185">Reference proteome</keyword>
<dbReference type="AlphaFoldDB" id="A0A1H6EM64"/>
<keyword evidence="3" id="KW-1003">Cell membrane</keyword>
<evidence type="ECO:0000313" key="10">
    <source>
        <dbReference type="EMBL" id="SFF26963.1"/>
    </source>
</evidence>
<dbReference type="PANTHER" id="PTHR30151:SF0">
    <property type="entry name" value="ABC TRANSPORTER PERMEASE PROTEIN MJ0413-RELATED"/>
    <property type="match status" value="1"/>
</dbReference>
<feature type="transmembrane region" description="Helical" evidence="7">
    <location>
        <begin position="121"/>
        <end position="140"/>
    </location>
</feature>
<evidence type="ECO:0000256" key="7">
    <source>
        <dbReference type="RuleBase" id="RU363032"/>
    </source>
</evidence>
<dbReference type="Proteomes" id="UP000236729">
    <property type="component" value="Unassembled WGS sequence"/>
</dbReference>
<keyword evidence="5 7" id="KW-1133">Transmembrane helix</keyword>
<accession>A0A1H6EM64</accession>
<dbReference type="Pfam" id="PF00528">
    <property type="entry name" value="BPD_transp_1"/>
    <property type="match status" value="1"/>
</dbReference>
<organism evidence="9 12">
    <name type="scientific">Saccharopolyspora kobensis</name>
    <dbReference type="NCBI Taxonomy" id="146035"/>
    <lineage>
        <taxon>Bacteria</taxon>
        <taxon>Bacillati</taxon>
        <taxon>Actinomycetota</taxon>
        <taxon>Actinomycetes</taxon>
        <taxon>Pseudonocardiales</taxon>
        <taxon>Pseudonocardiaceae</taxon>
        <taxon>Saccharopolyspora</taxon>
    </lineage>
</organism>
<evidence type="ECO:0000313" key="9">
    <source>
        <dbReference type="EMBL" id="SEG98433.1"/>
    </source>
</evidence>
<keyword evidence="2 7" id="KW-0813">Transport</keyword>
<dbReference type="PROSITE" id="PS50928">
    <property type="entry name" value="ABC_TM1"/>
    <property type="match status" value="1"/>
</dbReference>
<evidence type="ECO:0000259" key="8">
    <source>
        <dbReference type="PROSITE" id="PS50928"/>
    </source>
</evidence>
<comment type="subcellular location">
    <subcellularLocation>
        <location evidence="1 7">Cell membrane</location>
        <topology evidence="1 7">Multi-pass membrane protein</topology>
    </subcellularLocation>
</comment>
<keyword evidence="4 7" id="KW-0812">Transmembrane</keyword>
<dbReference type="GO" id="GO:0055085">
    <property type="term" value="P:transmembrane transport"/>
    <property type="evidence" value="ECO:0007669"/>
    <property type="project" value="InterPro"/>
</dbReference>
<evidence type="ECO:0000313" key="12">
    <source>
        <dbReference type="Proteomes" id="UP000236729"/>
    </source>
</evidence>
<dbReference type="Proteomes" id="UP000199690">
    <property type="component" value="Unassembled WGS sequence"/>
</dbReference>
<evidence type="ECO:0000256" key="4">
    <source>
        <dbReference type="ARBA" id="ARBA00022692"/>
    </source>
</evidence>
<feature type="domain" description="ABC transmembrane type-1" evidence="8">
    <location>
        <begin position="55"/>
        <end position="237"/>
    </location>
</feature>
<comment type="similarity">
    <text evidence="7">Belongs to the binding-protein-dependent transport system permease family.</text>
</comment>
<feature type="transmembrane region" description="Helical" evidence="7">
    <location>
        <begin position="218"/>
        <end position="237"/>
    </location>
</feature>
<keyword evidence="6 7" id="KW-0472">Membrane</keyword>
<evidence type="ECO:0000256" key="6">
    <source>
        <dbReference type="ARBA" id="ARBA00023136"/>
    </source>
</evidence>
<accession>A0A1I2HC71</accession>